<keyword evidence="1" id="KW-0645">Protease</keyword>
<name>A0A9X3WVU7_9BACI</name>
<dbReference type="Gene3D" id="2.40.70.10">
    <property type="entry name" value="Acid Proteases"/>
    <property type="match status" value="1"/>
</dbReference>
<dbReference type="GO" id="GO:0008233">
    <property type="term" value="F:peptidase activity"/>
    <property type="evidence" value="ECO:0007669"/>
    <property type="project" value="UniProtKB-KW"/>
</dbReference>
<dbReference type="Pfam" id="PF13650">
    <property type="entry name" value="Asp_protease_2"/>
    <property type="match status" value="1"/>
</dbReference>
<comment type="caution">
    <text evidence="1">The sequence shown here is derived from an EMBL/GenBank/DDBJ whole genome shotgun (WGS) entry which is preliminary data.</text>
</comment>
<dbReference type="InterPro" id="IPR021109">
    <property type="entry name" value="Peptidase_aspartic_dom_sf"/>
</dbReference>
<dbReference type="EMBL" id="JAMQKB010000011">
    <property type="protein sequence ID" value="MDC3425151.1"/>
    <property type="molecule type" value="Genomic_DNA"/>
</dbReference>
<dbReference type="SUPFAM" id="SSF50630">
    <property type="entry name" value="Acid proteases"/>
    <property type="match status" value="1"/>
</dbReference>
<keyword evidence="1" id="KW-0378">Hydrolase</keyword>
<accession>A0A9X3WVU7</accession>
<evidence type="ECO:0000313" key="2">
    <source>
        <dbReference type="Proteomes" id="UP001145050"/>
    </source>
</evidence>
<dbReference type="GO" id="GO:0006508">
    <property type="term" value="P:proteolysis"/>
    <property type="evidence" value="ECO:0007669"/>
    <property type="project" value="UniProtKB-KW"/>
</dbReference>
<dbReference type="AlphaFoldDB" id="A0A9X3WVU7"/>
<protein>
    <submittedName>
        <fullName evidence="1">Aspartyl protease family protein</fullName>
    </submittedName>
</protein>
<reference evidence="1" key="1">
    <citation type="submission" date="2022-06" db="EMBL/GenBank/DDBJ databases">
        <title>Aquibacillus sp. a new bacterium isolated from soil saline samples.</title>
        <authorList>
            <person name="Galisteo C."/>
            <person name="De La Haba R."/>
            <person name="Sanchez-Porro C."/>
            <person name="Ventosa A."/>
        </authorList>
    </citation>
    <scope>NUCLEOTIDE SEQUENCE</scope>
    <source>
        <strain evidence="1">3ASR75-11</strain>
    </source>
</reference>
<dbReference type="RefSeq" id="WP_272436954.1">
    <property type="nucleotide sequence ID" value="NZ_JAMQKB010000011.1"/>
</dbReference>
<proteinExistence type="predicted"/>
<sequence>MELRVEDGLLIAKMGIEYQGKKLTLNNVLVDTGCSDSIFDTDLLAEIGLYVDYVNGMPTTMYGIGGKGEVCNQQIVNDLSIGGRVLNQFPLQLGITKDSYGFDGFIGLDFMMETNMVIDFSLIRSKL</sequence>
<gene>
    <name evidence="1" type="ORF">NC797_11605</name>
</gene>
<organism evidence="1 2">
    <name type="scientific">Terrihalobacillus insolitus</name>
    <dbReference type="NCBI Taxonomy" id="2950438"/>
    <lineage>
        <taxon>Bacteria</taxon>
        <taxon>Bacillati</taxon>
        <taxon>Bacillota</taxon>
        <taxon>Bacilli</taxon>
        <taxon>Bacillales</taxon>
        <taxon>Bacillaceae</taxon>
        <taxon>Terrihalobacillus</taxon>
    </lineage>
</organism>
<keyword evidence="2" id="KW-1185">Reference proteome</keyword>
<dbReference type="Proteomes" id="UP001145050">
    <property type="component" value="Unassembled WGS sequence"/>
</dbReference>
<evidence type="ECO:0000313" key="1">
    <source>
        <dbReference type="EMBL" id="MDC3425151.1"/>
    </source>
</evidence>